<feature type="domain" description="Chitin-binding type-1" evidence="17">
    <location>
        <begin position="103"/>
        <end position="146"/>
    </location>
</feature>
<evidence type="ECO:0000256" key="6">
    <source>
        <dbReference type="ARBA" id="ARBA00022669"/>
    </source>
</evidence>
<evidence type="ECO:0000256" key="1">
    <source>
        <dbReference type="ARBA" id="ARBA00000822"/>
    </source>
</evidence>
<evidence type="ECO:0000259" key="17">
    <source>
        <dbReference type="PROSITE" id="PS50941"/>
    </source>
</evidence>
<feature type="compositionally biased region" description="Low complexity" evidence="15">
    <location>
        <begin position="1846"/>
        <end position="1859"/>
    </location>
</feature>
<evidence type="ECO:0000256" key="16">
    <source>
        <dbReference type="SAM" id="SignalP"/>
    </source>
</evidence>
<evidence type="ECO:0000256" key="10">
    <source>
        <dbReference type="ARBA" id="ARBA00023277"/>
    </source>
</evidence>
<keyword evidence="5" id="KW-0964">Secreted</keyword>
<sequence length="1967" mass="217342">MATNMASLRSLCQTSLLLSLFCSPITPTWGLEFPSYQATPSSNTAYNSSSSLLRVATASSGQQSYTCGPGNPCTNGACCGESGWCGYGTKYCGSGCQSNCDAKAECGENAATPGRTCPLNVCCSQYGFCGTTSEFCGDGCQSNCPQPKPSAAPSNTQKRIIGYWESWNSQHACGTMSPGEIPATLLTHLNVAFGYINSAFQVTNMDGVAPELYKSIGDVKSRNPSIKLIIALGGWTFSDPGPWQDIFPTMVSTEANRATFIRNLLGFLSEYGYDGVDFDWEYPGAGDRGGSKQDGVNYTAMLKELRAAIEASGKGYIVTFTAPTSYWYLQNFDVENMVRYVDWVNLMSYDLHGVWDSDNPIGSQVLAHTNLTEIDLALDLFWRAGVEPADLVLGLGFYGRSFQLTDSSCWKPGCMFSGPGEAGPCTATPGILSFREIKQIIQSTGASSYLDTEAAVRYLVYGNNSWISFDDEATFRAKINYANKNGLGGLMVWAVDLDDNGLNALNAISDAEHIGAIDNPFALVDLEHLFPKEVLPSKGSKPSYGLINFGSLAAEGSMNPSKTAFGFLLVAGDSFAVTQLRKREGLPDPFVFLDCPADVTEQPKDMIQKSRVVCMTDSMEGCFRVMERGVEGTIVEMPDNCAPNTLARAVSLELAQDQSVPVAHGGSGRNRPTSQVYEFSFDFNMKRVRRDSKNTSIRLDYSNIQGYWDSIVDAPGIQSRDLGSTLASRFFAPTKQDWEKAYSASDPNGVGLHYKSSDAISIKEDMSAPLFWQTTADQCVVQGGDYQEGFGAYVTGNLDASYYYGFSMVATLDGIGSMDVKQANGLLKITGQTDLTYTIGGIGSIDISRAGKGNPAFHEMNEVSLPGHTVDTGNHGWVIFEPYYQITYQMATLNGSDEDTRFSSAAFNGLMSTRTISDLGDFEHRKQNKISVSSENVLYNSRDKGGEIAIGTYVKFGLKVNFFFFADLFKWEIGLPDMSLSYNTMSVFKFYPSGPTESCGDLETTTNVFQSIENGESVNWDKFNVELAYDRQGPADADLCYPNAKGLTNDKRSLALEQLLRARPTFEVADNNATAPGGPSLPEREAEHDDAGGGAAVARRQSGGGGGLMPGWGYGDSAGIDPLTYMGTSGKNAFSSNEPKFKCRNCVNCEEDNEEGEKCCGCTCMQCTFGFRDIPYCDKCDDINPADETPWPGPSYSLSARPGERIESQGKHNIEERVRDPTKASRSYKDVISDFFDEWLAKGAVKNQNPAPSIFRPRATCAAITSYIVDLHPNAFQLDGNDSEFIYILLAELGSIAHLDRLTVYLARPNRKKGNLFTHLKTTVPSTYASMSQEQQLQSVKEFGMNFFYMNHPEVWPKFCATYEGIYDRLGDFDAWFSQQANTGGMTLPNLQAEWKEYIRVVLDTISRNALANFDTMYSTRRPYLKIPFIQLKPTLIALALARCFTARKPYHAAINSAPPELYNLVVSNLSNRERKRLRLTCSRLRDKTPLQITRVFLSANERNVDVFLAIANHDIYRAQITELIWDDATLPAHGDGPRDVEDDDDYDPQYDPDDFFERYGLADPEASPIWFVRGCEWNLRAIGGRTKEYRYHPQHDNIRLPQHRDRDRQKEEQLPFAVSYAYYQGLLIQQDRVLATQADVEALAYGLARFPNLRRITITAAAHGLLYEPLYQTPMIRALPWGFNYPIPRGWPMGSPRCSTPARVPSWDNAQHKARWRGVSAALHSLATARDHGVSELVVDAHGLPTGLNWRVLDDPACEEYRNLAALVRKPGFRHLDLALLVAWEQWADRPPFRSGHLRRLLEGAEGLEHVRIATDLTPNQDFGSSFDDLAPPRGRQAATPRSMPRGALAAAPALGPERLPPVPERPGGVSGRHTAFSSSARLDWRDRPALERPIVTIAVGNQEGRNTGIERVVCVEGEAQSFLYGDGPNPFGREPERWPNEIRRGFGVERDDFDPTFEKPWAIRK</sequence>
<keyword evidence="13" id="KW-1015">Disulfide bond</keyword>
<organism evidence="19 20">
    <name type="scientific">Apiospora saccharicola</name>
    <dbReference type="NCBI Taxonomy" id="335842"/>
    <lineage>
        <taxon>Eukaryota</taxon>
        <taxon>Fungi</taxon>
        <taxon>Dikarya</taxon>
        <taxon>Ascomycota</taxon>
        <taxon>Pezizomycotina</taxon>
        <taxon>Sordariomycetes</taxon>
        <taxon>Xylariomycetidae</taxon>
        <taxon>Amphisphaeriales</taxon>
        <taxon>Apiosporaceae</taxon>
        <taxon>Apiospora</taxon>
    </lineage>
</organism>
<comment type="subcellular location">
    <subcellularLocation>
        <location evidence="2">Secreted</location>
    </subcellularLocation>
</comment>
<dbReference type="EMBL" id="JAQQWM010000007">
    <property type="protein sequence ID" value="KAK8057031.1"/>
    <property type="molecule type" value="Genomic_DNA"/>
</dbReference>
<dbReference type="Proteomes" id="UP001446871">
    <property type="component" value="Unassembled WGS sequence"/>
</dbReference>
<feature type="disulfide bond" evidence="13">
    <location>
        <begin position="140"/>
        <end position="144"/>
    </location>
</feature>
<evidence type="ECO:0000256" key="2">
    <source>
        <dbReference type="ARBA" id="ARBA00004613"/>
    </source>
</evidence>
<feature type="disulfide bond" evidence="13">
    <location>
        <begin position="78"/>
        <end position="92"/>
    </location>
</feature>
<evidence type="ECO:0000256" key="7">
    <source>
        <dbReference type="ARBA" id="ARBA00022801"/>
    </source>
</evidence>
<feature type="region of interest" description="Disordered" evidence="15">
    <location>
        <begin position="1069"/>
        <end position="1110"/>
    </location>
</feature>
<dbReference type="SUPFAM" id="SSF54556">
    <property type="entry name" value="Chitinase insertion domain"/>
    <property type="match status" value="1"/>
</dbReference>
<keyword evidence="16" id="KW-0732">Signal</keyword>
<dbReference type="InterPro" id="IPR001579">
    <property type="entry name" value="Glyco_hydro_18_chit_AS"/>
</dbReference>
<feature type="disulfide bond" evidence="13">
    <location>
        <begin position="122"/>
        <end position="136"/>
    </location>
</feature>
<dbReference type="PROSITE" id="PS00026">
    <property type="entry name" value="CHIT_BIND_I_1"/>
    <property type="match status" value="1"/>
</dbReference>
<comment type="caution">
    <text evidence="13">Lacks conserved residue(s) required for the propagation of feature annotation.</text>
</comment>
<name>A0ABR1UDP7_9PEZI</name>
<feature type="domain" description="Chitin-binding type-1" evidence="17">
    <location>
        <begin position="64"/>
        <end position="102"/>
    </location>
</feature>
<dbReference type="Pfam" id="PF00704">
    <property type="entry name" value="Glyco_hydro_18"/>
    <property type="match status" value="1"/>
</dbReference>
<evidence type="ECO:0000259" key="18">
    <source>
        <dbReference type="PROSITE" id="PS51910"/>
    </source>
</evidence>
<keyword evidence="9" id="KW-0843">Virulence</keyword>
<proteinExistence type="inferred from homology"/>
<evidence type="ECO:0000256" key="11">
    <source>
        <dbReference type="ARBA" id="ARBA00023295"/>
    </source>
</evidence>
<dbReference type="InterPro" id="IPR001002">
    <property type="entry name" value="Chitin-bd_1"/>
</dbReference>
<feature type="compositionally biased region" description="Basic and acidic residues" evidence="15">
    <location>
        <begin position="1082"/>
        <end position="1091"/>
    </location>
</feature>
<keyword evidence="12" id="KW-0624">Polysaccharide degradation</keyword>
<protein>
    <recommendedName>
        <fullName evidence="4">chitinase</fullName>
        <ecNumber evidence="4">3.2.1.14</ecNumber>
    </recommendedName>
</protein>
<feature type="disulfide bond" evidence="13">
    <location>
        <begin position="96"/>
        <end position="100"/>
    </location>
</feature>
<accession>A0ABR1UDP7</accession>
<comment type="catalytic activity">
    <reaction evidence="1">
        <text>Random endo-hydrolysis of N-acetyl-beta-D-glucosaminide (1-&gt;4)-beta-linkages in chitin and chitodextrins.</text>
        <dbReference type="EC" id="3.2.1.14"/>
    </reaction>
</comment>
<feature type="signal peptide" evidence="16">
    <location>
        <begin position="1"/>
        <end position="30"/>
    </location>
</feature>
<evidence type="ECO:0000256" key="14">
    <source>
        <dbReference type="RuleBase" id="RU000489"/>
    </source>
</evidence>
<keyword evidence="8" id="KW-0146">Chitin degradation</keyword>
<keyword evidence="11 14" id="KW-0326">Glycosidase</keyword>
<dbReference type="CDD" id="cd06922">
    <property type="entry name" value="ChtBD1_GH18_1"/>
    <property type="match status" value="1"/>
</dbReference>
<evidence type="ECO:0000313" key="19">
    <source>
        <dbReference type="EMBL" id="KAK8057031.1"/>
    </source>
</evidence>
<dbReference type="InterPro" id="IPR011583">
    <property type="entry name" value="Chitinase_II/V-like_cat"/>
</dbReference>
<dbReference type="SUPFAM" id="SSF57016">
    <property type="entry name" value="Plant lectins/antimicrobial peptides"/>
    <property type="match status" value="2"/>
</dbReference>
<evidence type="ECO:0000256" key="15">
    <source>
        <dbReference type="SAM" id="MobiDB-lite"/>
    </source>
</evidence>
<evidence type="ECO:0000313" key="20">
    <source>
        <dbReference type="Proteomes" id="UP001446871"/>
    </source>
</evidence>
<evidence type="ECO:0000256" key="3">
    <source>
        <dbReference type="ARBA" id="ARBA00008682"/>
    </source>
</evidence>
<dbReference type="Pfam" id="PF00187">
    <property type="entry name" value="Chitin_bind_1"/>
    <property type="match status" value="1"/>
</dbReference>
<feature type="disulfide bond" evidence="13">
    <location>
        <begin position="117"/>
        <end position="129"/>
    </location>
</feature>
<dbReference type="InterPro" id="IPR017853">
    <property type="entry name" value="GH"/>
</dbReference>
<dbReference type="CDD" id="cd00035">
    <property type="entry name" value="ChtBD1"/>
    <property type="match status" value="1"/>
</dbReference>
<dbReference type="InterPro" id="IPR001223">
    <property type="entry name" value="Glyco_hydro18_cat"/>
</dbReference>
<comment type="similarity">
    <text evidence="3">Belongs to the glycosyl hydrolase 18 family. Chitinase class V subfamily.</text>
</comment>
<dbReference type="SMART" id="SM00636">
    <property type="entry name" value="Glyco_18"/>
    <property type="match status" value="1"/>
</dbReference>
<feature type="chain" id="PRO_5046853108" description="chitinase" evidence="16">
    <location>
        <begin position="31"/>
        <end position="1967"/>
    </location>
</feature>
<dbReference type="InterPro" id="IPR036861">
    <property type="entry name" value="Endochitinase-like_sf"/>
</dbReference>
<keyword evidence="10" id="KW-0119">Carbohydrate metabolism</keyword>
<dbReference type="SMART" id="SM00270">
    <property type="entry name" value="ChtBD1"/>
    <property type="match status" value="2"/>
</dbReference>
<dbReference type="Gene3D" id="3.20.20.80">
    <property type="entry name" value="Glycosidases"/>
    <property type="match status" value="1"/>
</dbReference>
<keyword evidence="6 13" id="KW-0147">Chitin-binding</keyword>
<dbReference type="InterPro" id="IPR018371">
    <property type="entry name" value="Chitin-binding_1_CS"/>
</dbReference>
<comment type="caution">
    <text evidence="19">The sequence shown here is derived from an EMBL/GenBank/DDBJ whole genome shotgun (WGS) entry which is preliminary data.</text>
</comment>
<feature type="domain" description="GH18" evidence="18">
    <location>
        <begin position="158"/>
        <end position="515"/>
    </location>
</feature>
<feature type="disulfide bond" evidence="13">
    <location>
        <begin position="73"/>
        <end position="85"/>
    </location>
</feature>
<evidence type="ECO:0000256" key="12">
    <source>
        <dbReference type="ARBA" id="ARBA00023326"/>
    </source>
</evidence>
<evidence type="ECO:0000256" key="13">
    <source>
        <dbReference type="PROSITE-ProRule" id="PRU00261"/>
    </source>
</evidence>
<keyword evidence="7 14" id="KW-0378">Hydrolase</keyword>
<dbReference type="PROSITE" id="PS51910">
    <property type="entry name" value="GH18_2"/>
    <property type="match status" value="1"/>
</dbReference>
<dbReference type="InterPro" id="IPR053214">
    <property type="entry name" value="LysM12-like"/>
</dbReference>
<feature type="region of interest" description="Disordered" evidence="15">
    <location>
        <begin position="1820"/>
        <end position="1876"/>
    </location>
</feature>
<dbReference type="Gene3D" id="3.10.50.10">
    <property type="match status" value="1"/>
</dbReference>
<dbReference type="SUPFAM" id="SSF51445">
    <property type="entry name" value="(Trans)glycosidases"/>
    <property type="match status" value="1"/>
</dbReference>
<dbReference type="InterPro" id="IPR029070">
    <property type="entry name" value="Chitinase_insertion_sf"/>
</dbReference>
<dbReference type="EC" id="3.2.1.14" evidence="4"/>
<dbReference type="PROSITE" id="PS50941">
    <property type="entry name" value="CHIT_BIND_I_2"/>
    <property type="match status" value="2"/>
</dbReference>
<evidence type="ECO:0000256" key="9">
    <source>
        <dbReference type="ARBA" id="ARBA00023026"/>
    </source>
</evidence>
<evidence type="ECO:0000256" key="4">
    <source>
        <dbReference type="ARBA" id="ARBA00012729"/>
    </source>
</evidence>
<keyword evidence="20" id="KW-1185">Reference proteome</keyword>
<reference evidence="19 20" key="1">
    <citation type="submission" date="2023-01" db="EMBL/GenBank/DDBJ databases">
        <title>Analysis of 21 Apiospora genomes using comparative genomics revels a genus with tremendous synthesis potential of carbohydrate active enzymes and secondary metabolites.</title>
        <authorList>
            <person name="Sorensen T."/>
        </authorList>
    </citation>
    <scope>NUCLEOTIDE SEQUENCE [LARGE SCALE GENOMIC DNA]</scope>
    <source>
        <strain evidence="19 20">CBS 83171</strain>
    </source>
</reference>
<gene>
    <name evidence="19" type="ORF">PG996_010968</name>
</gene>
<evidence type="ECO:0000256" key="8">
    <source>
        <dbReference type="ARBA" id="ARBA00023024"/>
    </source>
</evidence>
<dbReference type="PANTHER" id="PTHR47700">
    <property type="entry name" value="V CHITINASE, PUTATIVE (AFU_ORTHOLOGUE AFUA_6G13720)-RELATED"/>
    <property type="match status" value="1"/>
</dbReference>
<dbReference type="PANTHER" id="PTHR47700:SF2">
    <property type="entry name" value="CHITINASE"/>
    <property type="match status" value="1"/>
</dbReference>
<dbReference type="Gene3D" id="3.30.60.10">
    <property type="entry name" value="Endochitinase-like"/>
    <property type="match status" value="2"/>
</dbReference>
<evidence type="ECO:0000256" key="5">
    <source>
        <dbReference type="ARBA" id="ARBA00022525"/>
    </source>
</evidence>
<dbReference type="PROSITE" id="PS01095">
    <property type="entry name" value="GH18_1"/>
    <property type="match status" value="1"/>
</dbReference>